<accession>A0A941GYL9</accession>
<sequence length="78" mass="9246">MSKEERQKALFEMSDEDIDFSDIPELDETFLENAKRVENTIVVKDDVINWFKNHAKGKNYKVLINDVLENYIEHQVES</sequence>
<evidence type="ECO:0000313" key="2">
    <source>
        <dbReference type="Proteomes" id="UP000767446"/>
    </source>
</evidence>
<dbReference type="AlphaFoldDB" id="A0A941GYL9"/>
<evidence type="ECO:0000313" key="1">
    <source>
        <dbReference type="EMBL" id="MBR8828713.1"/>
    </source>
</evidence>
<dbReference type="Proteomes" id="UP000767446">
    <property type="component" value="Unassembled WGS sequence"/>
</dbReference>
<name>A0A941GYL9_9CHRO</name>
<organism evidence="1 2">
    <name type="scientific">Gomphosphaeria aponina SAG 52.96 = DSM 107014</name>
    <dbReference type="NCBI Taxonomy" id="1521640"/>
    <lineage>
        <taxon>Bacteria</taxon>
        <taxon>Bacillati</taxon>
        <taxon>Cyanobacteriota</taxon>
        <taxon>Cyanophyceae</taxon>
        <taxon>Oscillatoriophycideae</taxon>
        <taxon>Chroococcales</taxon>
        <taxon>Gomphosphaeriaceae</taxon>
        <taxon>Gomphosphaeria</taxon>
    </lineage>
</organism>
<reference evidence="1" key="1">
    <citation type="submission" date="2021-02" db="EMBL/GenBank/DDBJ databases">
        <title>Metagenome analyses of Stigonema ocellatum DSM 106950, Chlorogloea purpurea SAG 13.99 and Gomphosphaeria aponina DSM 107014.</title>
        <authorList>
            <person name="Marter P."/>
            <person name="Huang S."/>
        </authorList>
    </citation>
    <scope>NUCLEOTIDE SEQUENCE</scope>
    <source>
        <strain evidence="1">JP213</strain>
    </source>
</reference>
<comment type="caution">
    <text evidence="1">The sequence shown here is derived from an EMBL/GenBank/DDBJ whole genome shotgun (WGS) entry which is preliminary data.</text>
</comment>
<evidence type="ECO:0008006" key="3">
    <source>
        <dbReference type="Google" id="ProtNLM"/>
    </source>
</evidence>
<protein>
    <recommendedName>
        <fullName evidence="3">3-oxoacyl-ACP synthase</fullName>
    </recommendedName>
</protein>
<dbReference type="EMBL" id="JADQBC010000083">
    <property type="protein sequence ID" value="MBR8828713.1"/>
    <property type="molecule type" value="Genomic_DNA"/>
</dbReference>
<proteinExistence type="predicted"/>
<gene>
    <name evidence="1" type="ORF">DSM107014_12570</name>
</gene>